<dbReference type="Gene3D" id="3.20.20.70">
    <property type="entry name" value="Aldolase class I"/>
    <property type="match status" value="1"/>
</dbReference>
<keyword evidence="5 9" id="KW-0822">Tryptophan biosynthesis</keyword>
<dbReference type="EC" id="4.2.1.20" evidence="9"/>
<dbReference type="NCBIfam" id="TIGR00262">
    <property type="entry name" value="trpA"/>
    <property type="match status" value="1"/>
</dbReference>
<dbReference type="OrthoDB" id="9804578at2"/>
<dbReference type="AlphaFoldDB" id="A0A4R1AWT7"/>
<dbReference type="SUPFAM" id="SSF51366">
    <property type="entry name" value="Ribulose-phoshate binding barrel"/>
    <property type="match status" value="1"/>
</dbReference>
<keyword evidence="7 9" id="KW-0456">Lyase</keyword>
<dbReference type="UniPathway" id="UPA00035">
    <property type="reaction ID" value="UER00044"/>
</dbReference>
<dbReference type="RefSeq" id="WP_057766009.1">
    <property type="nucleotide sequence ID" value="NZ_LMBX01000017.1"/>
</dbReference>
<accession>A0A4R1AWT7</accession>
<keyword evidence="6 9" id="KW-0057">Aromatic amino acid biosynthesis</keyword>
<evidence type="ECO:0000256" key="4">
    <source>
        <dbReference type="ARBA" id="ARBA00022605"/>
    </source>
</evidence>
<evidence type="ECO:0000256" key="7">
    <source>
        <dbReference type="ARBA" id="ARBA00023239"/>
    </source>
</evidence>
<dbReference type="CDD" id="cd04724">
    <property type="entry name" value="Tryptophan_synthase_alpha"/>
    <property type="match status" value="1"/>
</dbReference>
<dbReference type="FunFam" id="3.20.20.70:FF:000037">
    <property type="entry name" value="Tryptophan synthase alpha chain"/>
    <property type="match status" value="1"/>
</dbReference>
<feature type="active site" description="Proton acceptor" evidence="9">
    <location>
        <position position="49"/>
    </location>
</feature>
<dbReference type="Proteomes" id="UP000293846">
    <property type="component" value="Unassembled WGS sequence"/>
</dbReference>
<comment type="catalytic activity">
    <reaction evidence="8 9">
        <text>(1S,2R)-1-C-(indol-3-yl)glycerol 3-phosphate + L-serine = D-glyceraldehyde 3-phosphate + L-tryptophan + H2O</text>
        <dbReference type="Rhea" id="RHEA:10532"/>
        <dbReference type="ChEBI" id="CHEBI:15377"/>
        <dbReference type="ChEBI" id="CHEBI:33384"/>
        <dbReference type="ChEBI" id="CHEBI:57912"/>
        <dbReference type="ChEBI" id="CHEBI:58866"/>
        <dbReference type="ChEBI" id="CHEBI:59776"/>
        <dbReference type="EC" id="4.2.1.20"/>
    </reaction>
</comment>
<dbReference type="InterPro" id="IPR013785">
    <property type="entry name" value="Aldolase_TIM"/>
</dbReference>
<feature type="active site" description="Proton acceptor" evidence="9">
    <location>
        <position position="60"/>
    </location>
</feature>
<comment type="pathway">
    <text evidence="2 9">Amino-acid biosynthesis; L-tryptophan biosynthesis; L-tryptophan from chorismate: step 5/5.</text>
</comment>
<name>A0A4R1AWT7_9BACI</name>
<gene>
    <name evidence="9" type="primary">trpA</name>
    <name evidence="11" type="ORF">E0Y62_19655</name>
</gene>
<dbReference type="GO" id="GO:0004834">
    <property type="term" value="F:tryptophan synthase activity"/>
    <property type="evidence" value="ECO:0007669"/>
    <property type="project" value="UniProtKB-UniRule"/>
</dbReference>
<organism evidence="11 12">
    <name type="scientific">Cytobacillus praedii</name>
    <dbReference type="NCBI Taxonomy" id="1742358"/>
    <lineage>
        <taxon>Bacteria</taxon>
        <taxon>Bacillati</taxon>
        <taxon>Bacillota</taxon>
        <taxon>Bacilli</taxon>
        <taxon>Bacillales</taxon>
        <taxon>Bacillaceae</taxon>
        <taxon>Cytobacillus</taxon>
    </lineage>
</organism>
<evidence type="ECO:0000256" key="9">
    <source>
        <dbReference type="HAMAP-Rule" id="MF_00131"/>
    </source>
</evidence>
<keyword evidence="4 9" id="KW-0028">Amino-acid biosynthesis</keyword>
<comment type="subunit">
    <text evidence="3 9">Tetramer of two alpha and two beta chains.</text>
</comment>
<reference evidence="11 12" key="1">
    <citation type="submission" date="2019-03" db="EMBL/GenBank/DDBJ databases">
        <authorList>
            <person name="Jensen L."/>
            <person name="Storgaard J."/>
            <person name="Sulaj E."/>
            <person name="Schramm A."/>
            <person name="Marshall I.P.G."/>
        </authorList>
    </citation>
    <scope>NUCLEOTIDE SEQUENCE [LARGE SCALE GENOMIC DNA]</scope>
    <source>
        <strain evidence="11 12">2017H2G3</strain>
    </source>
</reference>
<comment type="similarity">
    <text evidence="9 10">Belongs to the TrpA family.</text>
</comment>
<dbReference type="PANTHER" id="PTHR43406:SF1">
    <property type="entry name" value="TRYPTOPHAN SYNTHASE ALPHA CHAIN, CHLOROPLASTIC"/>
    <property type="match status" value="1"/>
</dbReference>
<evidence type="ECO:0000256" key="1">
    <source>
        <dbReference type="ARBA" id="ARBA00003365"/>
    </source>
</evidence>
<comment type="caution">
    <text evidence="11">The sequence shown here is derived from an EMBL/GenBank/DDBJ whole genome shotgun (WGS) entry which is preliminary data.</text>
</comment>
<evidence type="ECO:0000313" key="11">
    <source>
        <dbReference type="EMBL" id="TCJ02354.1"/>
    </source>
</evidence>
<evidence type="ECO:0000256" key="8">
    <source>
        <dbReference type="ARBA" id="ARBA00049047"/>
    </source>
</evidence>
<dbReference type="EMBL" id="SJTH01000034">
    <property type="protein sequence ID" value="TCJ02354.1"/>
    <property type="molecule type" value="Genomic_DNA"/>
</dbReference>
<dbReference type="PROSITE" id="PS00167">
    <property type="entry name" value="TRP_SYNTHASE_ALPHA"/>
    <property type="match status" value="1"/>
</dbReference>
<evidence type="ECO:0000256" key="10">
    <source>
        <dbReference type="RuleBase" id="RU003662"/>
    </source>
</evidence>
<dbReference type="InterPro" id="IPR018204">
    <property type="entry name" value="Trp_synthase_alpha_AS"/>
</dbReference>
<dbReference type="GO" id="GO:0005829">
    <property type="term" value="C:cytosol"/>
    <property type="evidence" value="ECO:0007669"/>
    <property type="project" value="TreeGrafter"/>
</dbReference>
<evidence type="ECO:0000313" key="12">
    <source>
        <dbReference type="Proteomes" id="UP000293846"/>
    </source>
</evidence>
<protein>
    <recommendedName>
        <fullName evidence="9">Tryptophan synthase alpha chain</fullName>
        <ecNumber evidence="9">4.2.1.20</ecNumber>
    </recommendedName>
</protein>
<dbReference type="InterPro" id="IPR011060">
    <property type="entry name" value="RibuloseP-bd_barrel"/>
</dbReference>
<evidence type="ECO:0000256" key="5">
    <source>
        <dbReference type="ARBA" id="ARBA00022822"/>
    </source>
</evidence>
<proteinExistence type="inferred from homology"/>
<dbReference type="STRING" id="1742358.GCA_001439605_02703"/>
<dbReference type="HAMAP" id="MF_00131">
    <property type="entry name" value="Trp_synth_alpha"/>
    <property type="match status" value="1"/>
</dbReference>
<evidence type="ECO:0000256" key="2">
    <source>
        <dbReference type="ARBA" id="ARBA00004733"/>
    </source>
</evidence>
<evidence type="ECO:0000256" key="3">
    <source>
        <dbReference type="ARBA" id="ARBA00011270"/>
    </source>
</evidence>
<dbReference type="PANTHER" id="PTHR43406">
    <property type="entry name" value="TRYPTOPHAN SYNTHASE, ALPHA CHAIN"/>
    <property type="match status" value="1"/>
</dbReference>
<comment type="function">
    <text evidence="1 9">The alpha subunit is responsible for the aldol cleavage of indoleglycerol phosphate to indole and glyceraldehyde 3-phosphate.</text>
</comment>
<dbReference type="Pfam" id="PF00290">
    <property type="entry name" value="Trp_syntA"/>
    <property type="match status" value="1"/>
</dbReference>
<sequence>MNRIEKVMRRIKENKEKAFIPYFMAGDGGLEALQQRIIFLEETGATAIEIGIPFSDPVADGPVIQAAGIRALQEGTTLKAVIQTIAGVRPIVHVPLIIMTYMNPIIAYGIEKFIEDSCHAGIDGLILPDLPIEEETMVTSLAEKFGIEIIRLVTLTSPLERIREISSKGKGFIYAVTINGITGARSRFDEEAVEHLKRVKSVSTLPVFAGFGISTPSHVEEMIHYCDGVIVGSKIVEFFSENNLSAIKELIRAAKIKRTIKQ</sequence>
<keyword evidence="12" id="KW-1185">Reference proteome</keyword>
<evidence type="ECO:0000256" key="6">
    <source>
        <dbReference type="ARBA" id="ARBA00023141"/>
    </source>
</evidence>
<dbReference type="InterPro" id="IPR002028">
    <property type="entry name" value="Trp_synthase_suA"/>
</dbReference>